<evidence type="ECO:0000313" key="3">
    <source>
        <dbReference type="Proteomes" id="UP000266861"/>
    </source>
</evidence>
<evidence type="ECO:0000259" key="1">
    <source>
        <dbReference type="Pfam" id="PF01764"/>
    </source>
</evidence>
<dbReference type="InterPro" id="IPR029058">
    <property type="entry name" value="AB_hydrolase_fold"/>
</dbReference>
<dbReference type="SUPFAM" id="SSF53474">
    <property type="entry name" value="alpha/beta-Hydrolases"/>
    <property type="match status" value="1"/>
</dbReference>
<dbReference type="Proteomes" id="UP000266861">
    <property type="component" value="Unassembled WGS sequence"/>
</dbReference>
<gene>
    <name evidence="2" type="ORF">Glove_495g25</name>
</gene>
<dbReference type="STRING" id="1348612.A0A397GNF1"/>
<dbReference type="GO" id="GO:0006629">
    <property type="term" value="P:lipid metabolic process"/>
    <property type="evidence" value="ECO:0007669"/>
    <property type="project" value="InterPro"/>
</dbReference>
<keyword evidence="3" id="KW-1185">Reference proteome</keyword>
<dbReference type="PANTHER" id="PTHR45856">
    <property type="entry name" value="ALPHA/BETA-HYDROLASES SUPERFAMILY PROTEIN"/>
    <property type="match status" value="1"/>
</dbReference>
<comment type="caution">
    <text evidence="2">The sequence shown here is derived from an EMBL/GenBank/DDBJ whole genome shotgun (WGS) entry which is preliminary data.</text>
</comment>
<dbReference type="Pfam" id="PF01764">
    <property type="entry name" value="Lipase_3"/>
    <property type="match status" value="1"/>
</dbReference>
<organism evidence="2 3">
    <name type="scientific">Diversispora epigaea</name>
    <dbReference type="NCBI Taxonomy" id="1348612"/>
    <lineage>
        <taxon>Eukaryota</taxon>
        <taxon>Fungi</taxon>
        <taxon>Fungi incertae sedis</taxon>
        <taxon>Mucoromycota</taxon>
        <taxon>Glomeromycotina</taxon>
        <taxon>Glomeromycetes</taxon>
        <taxon>Diversisporales</taxon>
        <taxon>Diversisporaceae</taxon>
        <taxon>Diversispora</taxon>
    </lineage>
</organism>
<dbReference type="OrthoDB" id="438440at2759"/>
<dbReference type="AlphaFoldDB" id="A0A397GNF1"/>
<dbReference type="EMBL" id="PQFF01000430">
    <property type="protein sequence ID" value="RHZ50553.1"/>
    <property type="molecule type" value="Genomic_DNA"/>
</dbReference>
<dbReference type="Gene3D" id="3.40.50.1820">
    <property type="entry name" value="alpha/beta hydrolase"/>
    <property type="match status" value="1"/>
</dbReference>
<dbReference type="InterPro" id="IPR051218">
    <property type="entry name" value="Sec_MonoDiacylglyc_Lipase"/>
</dbReference>
<sequence length="331" mass="37906">MAHFLWTVFFAFLLCLRYYFFNDLFDIIKNDSSSFLQGEGERDLISMNQFEVLHTHVNYAAAAYCRNHQLKNWTCGSRCVGEVIIENFFHDNLKGACGYIAYNKKNKSIIISFRGSQDLPNWAYNLEFALLDYEFPGVEGALVHRGIYEVYDRVKSSILTNIQLMMTREENSCRGYDIIVTGHSLGGALASFLAIDIKRYIQDPILDERINGIPFTINLTTIGAPRIGNDVFAKIIMNELIFQTTPFKHHVSRITHRNDVITHLPPSKNGFVHHPHEIWVKSIDETYICRDIDYGEPSVDLSCSAGASFFDISVHLFIWDINFISICTCDT</sequence>
<proteinExistence type="predicted"/>
<dbReference type="InterPro" id="IPR002921">
    <property type="entry name" value="Fungal_lipase-type"/>
</dbReference>
<accession>A0A397GNF1</accession>
<dbReference type="PANTHER" id="PTHR45856:SF25">
    <property type="entry name" value="FUNGAL LIPASE-LIKE DOMAIN-CONTAINING PROTEIN"/>
    <property type="match status" value="1"/>
</dbReference>
<reference evidence="2 3" key="1">
    <citation type="submission" date="2018-08" db="EMBL/GenBank/DDBJ databases">
        <title>Genome and evolution of the arbuscular mycorrhizal fungus Diversispora epigaea (formerly Glomus versiforme) and its bacterial endosymbionts.</title>
        <authorList>
            <person name="Sun X."/>
            <person name="Fei Z."/>
            <person name="Harrison M."/>
        </authorList>
    </citation>
    <scope>NUCLEOTIDE SEQUENCE [LARGE SCALE GENOMIC DNA]</scope>
    <source>
        <strain evidence="2 3">IT104</strain>
    </source>
</reference>
<evidence type="ECO:0000313" key="2">
    <source>
        <dbReference type="EMBL" id="RHZ50553.1"/>
    </source>
</evidence>
<protein>
    <recommendedName>
        <fullName evidence="1">Fungal lipase-type domain-containing protein</fullName>
    </recommendedName>
</protein>
<name>A0A397GNF1_9GLOM</name>
<feature type="domain" description="Fungal lipase-type" evidence="1">
    <location>
        <begin position="110"/>
        <end position="267"/>
    </location>
</feature>
<dbReference type="CDD" id="cd00519">
    <property type="entry name" value="Lipase_3"/>
    <property type="match status" value="1"/>
</dbReference>